<protein>
    <submittedName>
        <fullName evidence="1">Zinc finger protein CONSTANS-LIKE 1</fullName>
    </submittedName>
</protein>
<dbReference type="EnsemblPlants" id="EMT00680">
    <property type="protein sequence ID" value="EMT00680"/>
    <property type="gene ID" value="F775_20592"/>
</dbReference>
<name>R7VZE8_AEGTA</name>
<dbReference type="GO" id="GO:0008270">
    <property type="term" value="F:zinc ion binding"/>
    <property type="evidence" value="ECO:0007669"/>
    <property type="project" value="InterPro"/>
</dbReference>
<accession>R7VZE8</accession>
<dbReference type="AlphaFoldDB" id="R7VZE8"/>
<dbReference type="SMART" id="SM00336">
    <property type="entry name" value="BBOX"/>
    <property type="match status" value="1"/>
</dbReference>
<dbReference type="PANTHER" id="PTHR31717">
    <property type="entry name" value="ZINC FINGER PROTEIN CONSTANS-LIKE 10"/>
    <property type="match status" value="1"/>
</dbReference>
<organism evidence="1">
    <name type="scientific">Aegilops tauschii</name>
    <name type="common">Tausch's goatgrass</name>
    <name type="synonym">Aegilops squarrosa</name>
    <dbReference type="NCBI Taxonomy" id="37682"/>
    <lineage>
        <taxon>Eukaryota</taxon>
        <taxon>Viridiplantae</taxon>
        <taxon>Streptophyta</taxon>
        <taxon>Embryophyta</taxon>
        <taxon>Tracheophyta</taxon>
        <taxon>Spermatophyta</taxon>
        <taxon>Magnoliopsida</taxon>
        <taxon>Liliopsida</taxon>
        <taxon>Poales</taxon>
        <taxon>Poaceae</taxon>
        <taxon>BOP clade</taxon>
        <taxon>Pooideae</taxon>
        <taxon>Triticodae</taxon>
        <taxon>Triticeae</taxon>
        <taxon>Triticinae</taxon>
        <taxon>Aegilops</taxon>
    </lineage>
</organism>
<proteinExistence type="predicted"/>
<evidence type="ECO:0000313" key="1">
    <source>
        <dbReference type="EnsemblPlants" id="EMT00680"/>
    </source>
</evidence>
<dbReference type="PANTHER" id="PTHR31717:SF142">
    <property type="entry name" value="B-BOX DOMAIN PROTEIN 30-RELATED"/>
    <property type="match status" value="1"/>
</dbReference>
<dbReference type="InterPro" id="IPR000315">
    <property type="entry name" value="Znf_B-box"/>
</dbReference>
<sequence length="183" mass="19694">MRTTARPRCALCGARADVHCQADAAFLCAPCDAEADAAFLCAPCDAEVHGANLLASRHRRTRIPPRNDARVSARRMGLEDAGAARLRPAAANDVRARCGSTLQVWARRMGLDAGAACVCAAAAGRTVWVDFAAVAPRIPLRVAMAASLWREVAAHAAGHEPGYALQRLVAQTCRRVCLWRRRR</sequence>
<reference evidence="1" key="1">
    <citation type="submission" date="2015-06" db="UniProtKB">
        <authorList>
            <consortium name="EnsemblPlants"/>
        </authorList>
    </citation>
    <scope>IDENTIFICATION</scope>
</reference>